<feature type="domain" description="Cytochrome c" evidence="6">
    <location>
        <begin position="331"/>
        <end position="463"/>
    </location>
</feature>
<dbReference type="EMBL" id="JAMXMC010000006">
    <property type="protein sequence ID" value="MCO5977318.1"/>
    <property type="molecule type" value="Genomic_DNA"/>
</dbReference>
<reference evidence="7 8" key="1">
    <citation type="submission" date="2022-06" db="EMBL/GenBank/DDBJ databases">
        <title>Ideonella sp. NS12-5 Genome sequencing and assembly.</title>
        <authorList>
            <person name="Jung Y."/>
        </authorList>
    </citation>
    <scope>NUCLEOTIDE SEQUENCE [LARGE SCALE GENOMIC DNA]</scope>
    <source>
        <strain evidence="7 8">NS12-5</strain>
    </source>
</reference>
<dbReference type="PIRSF" id="PIRSF028099">
    <property type="entry name" value="DUF1111"/>
    <property type="match status" value="1"/>
</dbReference>
<dbReference type="PROSITE" id="PS51257">
    <property type="entry name" value="PROKAR_LIPOPROTEIN"/>
    <property type="match status" value="1"/>
</dbReference>
<accession>A0ABT1BMF9</accession>
<feature type="signal peptide" evidence="5">
    <location>
        <begin position="1"/>
        <end position="22"/>
    </location>
</feature>
<dbReference type="InterPro" id="IPR051395">
    <property type="entry name" value="Cytochrome_c_Peroxidase/MauG"/>
</dbReference>
<gene>
    <name evidence="7" type="ORF">M0L44_11410</name>
</gene>
<keyword evidence="1 4" id="KW-0349">Heme</keyword>
<dbReference type="PANTHER" id="PTHR30600:SF4">
    <property type="entry name" value="CYTOCHROME C DOMAIN-CONTAINING PROTEIN"/>
    <property type="match status" value="1"/>
</dbReference>
<dbReference type="RefSeq" id="WP_252769833.1">
    <property type="nucleotide sequence ID" value="NZ_JAMXMC010000006.1"/>
</dbReference>
<dbReference type="Gene3D" id="1.10.760.10">
    <property type="entry name" value="Cytochrome c-like domain"/>
    <property type="match status" value="1"/>
</dbReference>
<evidence type="ECO:0000256" key="3">
    <source>
        <dbReference type="ARBA" id="ARBA00023004"/>
    </source>
</evidence>
<evidence type="ECO:0000313" key="8">
    <source>
        <dbReference type="Proteomes" id="UP001204851"/>
    </source>
</evidence>
<dbReference type="InterPro" id="IPR036909">
    <property type="entry name" value="Cyt_c-like_dom_sf"/>
</dbReference>
<dbReference type="InterPro" id="IPR010538">
    <property type="entry name" value="DHOR"/>
</dbReference>
<dbReference type="PROSITE" id="PS51007">
    <property type="entry name" value="CYTC"/>
    <property type="match status" value="1"/>
</dbReference>
<sequence>MKRLRRALAGLAALAACGGLLALTSGPVPGTGAGAVLTVAVADREAYSRIVWAAVPPEAQASVAQGRGLVRQTWVVSPSLDPGIAGLGPTYNRPACTACHARNGGGAPPDSPAEPMRSLLVRLSVPGQDTHGGPRPEPRYGDQLNEQGVPGVPGEGEAVLRWAPVPVTLADGTPITLRRPSLAFEHLAFGPMAPDVLTSLRVAPPMFGLGLLEAVPEADILALAEAQRRAGQGVAGQPNRVWDAVAGRMVLGRFGWKANQPSVRQQVAGALAGDMGITTPVFPMPNCPPAQTACAAWAADRHPELSDSGLDAMTLYLQALGVPARREADVPKVRRGEALFAQAGCTACHQPVLHTGRFEALPALSGQAIQPYTDLLLHDLGPELADGRPDFQATGRQWRTSPLWGLGLRAVVDERVGLLHDGRARDPLEAVLWHGGEAAPAREAVRALNAADRAALLAFLASL</sequence>
<keyword evidence="2 4" id="KW-0479">Metal-binding</keyword>
<evidence type="ECO:0000259" key="6">
    <source>
        <dbReference type="PROSITE" id="PS51007"/>
    </source>
</evidence>
<dbReference type="Proteomes" id="UP001204851">
    <property type="component" value="Unassembled WGS sequence"/>
</dbReference>
<evidence type="ECO:0000256" key="4">
    <source>
        <dbReference type="PROSITE-ProRule" id="PRU00433"/>
    </source>
</evidence>
<protein>
    <submittedName>
        <fullName evidence="7">Thiol oxidoreductase</fullName>
    </submittedName>
</protein>
<keyword evidence="5" id="KW-0732">Signal</keyword>
<dbReference type="Pfam" id="PF06537">
    <property type="entry name" value="DHOR"/>
    <property type="match status" value="1"/>
</dbReference>
<feature type="chain" id="PRO_5045720342" evidence="5">
    <location>
        <begin position="23"/>
        <end position="463"/>
    </location>
</feature>
<proteinExistence type="predicted"/>
<evidence type="ECO:0000256" key="5">
    <source>
        <dbReference type="SAM" id="SignalP"/>
    </source>
</evidence>
<organism evidence="7 8">
    <name type="scientific">Ideonella oryzae</name>
    <dbReference type="NCBI Taxonomy" id="2937441"/>
    <lineage>
        <taxon>Bacteria</taxon>
        <taxon>Pseudomonadati</taxon>
        <taxon>Pseudomonadota</taxon>
        <taxon>Betaproteobacteria</taxon>
        <taxon>Burkholderiales</taxon>
        <taxon>Sphaerotilaceae</taxon>
        <taxon>Ideonella</taxon>
    </lineage>
</organism>
<dbReference type="SUPFAM" id="SSF46626">
    <property type="entry name" value="Cytochrome c"/>
    <property type="match status" value="1"/>
</dbReference>
<evidence type="ECO:0000256" key="1">
    <source>
        <dbReference type="ARBA" id="ARBA00022617"/>
    </source>
</evidence>
<comment type="caution">
    <text evidence="7">The sequence shown here is derived from an EMBL/GenBank/DDBJ whole genome shotgun (WGS) entry which is preliminary data.</text>
</comment>
<evidence type="ECO:0000256" key="2">
    <source>
        <dbReference type="ARBA" id="ARBA00022723"/>
    </source>
</evidence>
<dbReference type="PANTHER" id="PTHR30600">
    <property type="entry name" value="CYTOCHROME C PEROXIDASE-RELATED"/>
    <property type="match status" value="1"/>
</dbReference>
<keyword evidence="3 4" id="KW-0408">Iron</keyword>
<name>A0ABT1BMF9_9BURK</name>
<dbReference type="InterPro" id="IPR009056">
    <property type="entry name" value="Cyt_c-like_dom"/>
</dbReference>
<keyword evidence="8" id="KW-1185">Reference proteome</keyword>
<evidence type="ECO:0000313" key="7">
    <source>
        <dbReference type="EMBL" id="MCO5977318.1"/>
    </source>
</evidence>